<dbReference type="HOGENOM" id="CLU_148577_1_0_12"/>
<reference evidence="1" key="1">
    <citation type="submission" date="2012-01" db="EMBL/GenBank/DDBJ databases">
        <title>The Genome Sequence of Treponema denticola H-22.</title>
        <authorList>
            <consortium name="The Broad Institute Genome Sequencing Platform"/>
            <person name="Earl A."/>
            <person name="Ward D."/>
            <person name="Feldgarden M."/>
            <person name="Gevers D."/>
            <person name="Blanton J.M."/>
            <person name="Fenno C.J."/>
            <person name="Baranova O.V."/>
            <person name="Mathney J."/>
            <person name="Dewhirst F.E."/>
            <person name="Izard J."/>
            <person name="Young S.K."/>
            <person name="Zeng Q."/>
            <person name="Gargeya S."/>
            <person name="Fitzgerald M."/>
            <person name="Haas B."/>
            <person name="Abouelleil A."/>
            <person name="Alvarado L."/>
            <person name="Arachchi H.M."/>
            <person name="Berlin A."/>
            <person name="Chapman S.B."/>
            <person name="Gearin G."/>
            <person name="Goldberg J."/>
            <person name="Griggs A."/>
            <person name="Gujja S."/>
            <person name="Hansen M."/>
            <person name="Heiman D."/>
            <person name="Howarth C."/>
            <person name="Larimer J."/>
            <person name="Lui A."/>
            <person name="MacDonald P.J.P."/>
            <person name="McCowen C."/>
            <person name="Montmayeur A."/>
            <person name="Murphy C."/>
            <person name="Neiman D."/>
            <person name="Pearson M."/>
            <person name="Priest M."/>
            <person name="Roberts A."/>
            <person name="Saif S."/>
            <person name="Shea T."/>
            <person name="Sisk P."/>
            <person name="Stolte C."/>
            <person name="Sykes S."/>
            <person name="Wortman J."/>
            <person name="Nusbaum C."/>
            <person name="Birren B."/>
        </authorList>
    </citation>
    <scope>NUCLEOTIDE SEQUENCE [LARGE SCALE GENOMIC DNA]</scope>
    <source>
        <strain evidence="1">H-22</strain>
    </source>
</reference>
<dbReference type="GeneID" id="2740450"/>
<dbReference type="EMBL" id="AGDV01000006">
    <property type="protein sequence ID" value="EMB34945.1"/>
    <property type="molecule type" value="Genomic_DNA"/>
</dbReference>
<evidence type="ECO:0000313" key="1">
    <source>
        <dbReference type="EMBL" id="EMB34945.1"/>
    </source>
</evidence>
<comment type="caution">
    <text evidence="1">The sequence shown here is derived from an EMBL/GenBank/DDBJ whole genome shotgun (WGS) entry which is preliminary data.</text>
</comment>
<dbReference type="RefSeq" id="WP_002679745.1">
    <property type="nucleotide sequence ID" value="NZ_CM001795.1"/>
</dbReference>
<dbReference type="PATRIC" id="fig|999432.5.peg.739"/>
<dbReference type="Proteomes" id="UP000011705">
    <property type="component" value="Chromosome"/>
</dbReference>
<sequence length="126" mass="14377">MPKKTTFLSKPEKSKSGQEFRHLRIIVSDSDKNNEQIVVSVTSLKFDNQDTGCIIHPGEHSFIKHKSIVDFKRTKIMSTIDIISGINKGWLIKKEDISDTLLKRIQSALKQSKFISAEVKSLFPYL</sequence>
<protein>
    <recommendedName>
        <fullName evidence="2">Type II toxin-antitoxin system PemK/MazF family toxin</fullName>
    </recommendedName>
</protein>
<proteinExistence type="predicted"/>
<dbReference type="AlphaFoldDB" id="A0A0E2E6N4"/>
<gene>
    <name evidence="1" type="ORF">HMPREF9726_00711</name>
</gene>
<accession>A0A0E2E6N4</accession>
<organism evidence="1">
    <name type="scientific">Treponema denticola H-22</name>
    <dbReference type="NCBI Taxonomy" id="999432"/>
    <lineage>
        <taxon>Bacteria</taxon>
        <taxon>Pseudomonadati</taxon>
        <taxon>Spirochaetota</taxon>
        <taxon>Spirochaetia</taxon>
        <taxon>Spirochaetales</taxon>
        <taxon>Treponemataceae</taxon>
        <taxon>Treponema</taxon>
    </lineage>
</organism>
<evidence type="ECO:0008006" key="2">
    <source>
        <dbReference type="Google" id="ProtNLM"/>
    </source>
</evidence>
<name>A0A0E2E6N4_TREDN</name>